<dbReference type="SUPFAM" id="SSF50969">
    <property type="entry name" value="YVTN repeat-like/Quinoprotein amine dehydrogenase"/>
    <property type="match status" value="1"/>
</dbReference>
<proteinExistence type="predicted"/>
<gene>
    <name evidence="5" type="ORF">SELMODRAFT_268579</name>
</gene>
<dbReference type="InParanoid" id="D8SGD6"/>
<dbReference type="Pfam" id="PF23753">
    <property type="entry name" value="TPR_WDR11"/>
    <property type="match status" value="1"/>
</dbReference>
<evidence type="ECO:0000313" key="5">
    <source>
        <dbReference type="EMBL" id="EFJ16557.1"/>
    </source>
</evidence>
<dbReference type="AlphaFoldDB" id="D8SGD6"/>
<dbReference type="EMBL" id="GL377618">
    <property type="protein sequence ID" value="EFJ16557.1"/>
    <property type="molecule type" value="Genomic_DNA"/>
</dbReference>
<evidence type="ECO:0000313" key="6">
    <source>
        <dbReference type="Proteomes" id="UP000001514"/>
    </source>
</evidence>
<dbReference type="Proteomes" id="UP000001514">
    <property type="component" value="Unassembled WGS sequence"/>
</dbReference>
<organism evidence="6">
    <name type="scientific">Selaginella moellendorffii</name>
    <name type="common">Spikemoss</name>
    <dbReference type="NCBI Taxonomy" id="88036"/>
    <lineage>
        <taxon>Eukaryota</taxon>
        <taxon>Viridiplantae</taxon>
        <taxon>Streptophyta</taxon>
        <taxon>Embryophyta</taxon>
        <taxon>Tracheophyta</taxon>
        <taxon>Lycopodiopsida</taxon>
        <taxon>Selaginellales</taxon>
        <taxon>Selaginellaceae</taxon>
        <taxon>Selaginella</taxon>
    </lineage>
</organism>
<dbReference type="PANTHER" id="PTHR14593:SF5">
    <property type="entry name" value="WD REPEAT-CONTAINING PROTEIN 11"/>
    <property type="match status" value="1"/>
</dbReference>
<feature type="compositionally biased region" description="Low complexity" evidence="1">
    <location>
        <begin position="219"/>
        <end position="230"/>
    </location>
</feature>
<evidence type="ECO:0000259" key="4">
    <source>
        <dbReference type="Pfam" id="PF23753"/>
    </source>
</evidence>
<feature type="domain" description="WDR11 second beta-propeller" evidence="3">
    <location>
        <begin position="414"/>
        <end position="813"/>
    </location>
</feature>
<dbReference type="Pfam" id="PF23752">
    <property type="entry name" value="Beta-prop_WDR11_2nd"/>
    <property type="match status" value="1"/>
</dbReference>
<feature type="compositionally biased region" description="Basic and acidic residues" evidence="1">
    <location>
        <begin position="208"/>
        <end position="218"/>
    </location>
</feature>
<dbReference type="InterPro" id="IPR057852">
    <property type="entry name" value="Beta-prop_WDR11_1st"/>
</dbReference>
<sequence>MPGPASRENAGCADCSAHGLLAYGAGSAIVLVDVRSMQLLLVLPMPAPRPSLPASYVSALQWLPQGLPHSAMEDLSAPQKLQLAAGDRQGRIAIWDVSSGLVATWLGDDKNTGSSSGGVYNLCWIHSHPSWLLAAIHGANLLVIWDPRSRSAIWRYDAADTLTCLRCDPLDSRQLCALGVKGLLLSILVTGTENNSVLSKSYQLEARSIGDHDERERSSSSASSARASNSTTAAALPSMMMGTSARCHFSSSFGASRGILYVVLPREIVVFDLHLGMTLSSMPLPRGCAKFLDLVADVGGELLFFAHVDGKLSSWKRKENSQVFSIVQIDSLMPSFGTPVPPPSVLAVTFCPIGMPHGVELEPPKQQAHITFVSVSDDGRLWEWRMKHDSLHQLSENSNVEFAFQLELTGQLHLLPSSVITLAVAVPSLLATMSGGGNAAAPSVPLVALATQSGTLELHDPSAHAITSSFSVHNNNAVRGIRWLGNTRLVSFSYTEVKGKGGGFINKLVLTCIRSGQSRCFRVLQKPERAPMRALRTSPSGRYMLILFREAPAEVWAMTKNPQMLRSLALPFTVMEWALPPAPKPSDPPQLPSHRPSLAYRERPTIASTVAAANASPAADASQQDETAESFAFALVNGSLGVFELRGRRVRDFKPKWPVSSFVLTDVLVTAMAYRMPHVVMGDRVGNLRWWDVTSGSSSSFNTHRGGIRRIKFAPVSANDSTRGRVAVLFNDNTFAVYDLDTQDPVANSLVQPQLAGMLVLELDWYPLRIEKQDPLQLCLVGADGSFRMLEIQTTKGRGSRSMVASWEKSRPMPVYSPALLPYPQASAFRILLQTGVSASWFGTSPVDRSKSLVEFSGDLRQFLLETNLPAIGDSVVLEILLKALEPFRRTGRLLDAQSIRNYTALSKQGCASRLAFAAAHFGNYFEALFWLQLPRALALLVDGPTEPAPTLKESLSSFREQGSAKLSNDNENSRKEQTWSTKKMAAFACDRATVRAVSEERISWHKTLGGDEAAQKLVHEYVSAGDFEAAVTLLLATPPENPHFYVDALRAVTLAAAVSPGLHELAIKVVAANMVATDDSLGGTHLLCAVGRYQEACSQLQDAGRWEDACTLAASKLSGPELSRVLERWAEHVLQTEHNIWKALTLFVAAGALSDALRALNAQCPDVAALFLLACHEAKAGVGSKLDSLDLPGDLAQHMEDVNAVCEFYSHHQRRLSQQCSGLNFY</sequence>
<feature type="region of interest" description="Disordered" evidence="1">
    <location>
        <begin position="208"/>
        <end position="230"/>
    </location>
</feature>
<feature type="domain" description="WDR11 first beta-propeller" evidence="2">
    <location>
        <begin position="3"/>
        <end position="351"/>
    </location>
</feature>
<dbReference type="Pfam" id="PF23751">
    <property type="entry name" value="Beta-prop_WDR11_1st"/>
    <property type="match status" value="1"/>
</dbReference>
<dbReference type="SMART" id="SM00320">
    <property type="entry name" value="WD40"/>
    <property type="match status" value="3"/>
</dbReference>
<feature type="domain" description="WDR11 TPR" evidence="4">
    <location>
        <begin position="853"/>
        <end position="1221"/>
    </location>
</feature>
<dbReference type="KEGG" id="smo:SELMODRAFT_268579"/>
<dbReference type="FunCoup" id="D8SGD6">
    <property type="interactions" value="3048"/>
</dbReference>
<reference evidence="5 6" key="1">
    <citation type="journal article" date="2011" name="Science">
        <title>The Selaginella genome identifies genetic changes associated with the evolution of vascular plants.</title>
        <authorList>
            <person name="Banks J.A."/>
            <person name="Nishiyama T."/>
            <person name="Hasebe M."/>
            <person name="Bowman J.L."/>
            <person name="Gribskov M."/>
            <person name="dePamphilis C."/>
            <person name="Albert V.A."/>
            <person name="Aono N."/>
            <person name="Aoyama T."/>
            <person name="Ambrose B.A."/>
            <person name="Ashton N.W."/>
            <person name="Axtell M.J."/>
            <person name="Barker E."/>
            <person name="Barker M.S."/>
            <person name="Bennetzen J.L."/>
            <person name="Bonawitz N.D."/>
            <person name="Chapple C."/>
            <person name="Cheng C."/>
            <person name="Correa L.G."/>
            <person name="Dacre M."/>
            <person name="DeBarry J."/>
            <person name="Dreyer I."/>
            <person name="Elias M."/>
            <person name="Engstrom E.M."/>
            <person name="Estelle M."/>
            <person name="Feng L."/>
            <person name="Finet C."/>
            <person name="Floyd S.K."/>
            <person name="Frommer W.B."/>
            <person name="Fujita T."/>
            <person name="Gramzow L."/>
            <person name="Gutensohn M."/>
            <person name="Harholt J."/>
            <person name="Hattori M."/>
            <person name="Heyl A."/>
            <person name="Hirai T."/>
            <person name="Hiwatashi Y."/>
            <person name="Ishikawa M."/>
            <person name="Iwata M."/>
            <person name="Karol K.G."/>
            <person name="Koehler B."/>
            <person name="Kolukisaoglu U."/>
            <person name="Kubo M."/>
            <person name="Kurata T."/>
            <person name="Lalonde S."/>
            <person name="Li K."/>
            <person name="Li Y."/>
            <person name="Litt A."/>
            <person name="Lyons E."/>
            <person name="Manning G."/>
            <person name="Maruyama T."/>
            <person name="Michael T.P."/>
            <person name="Mikami K."/>
            <person name="Miyazaki S."/>
            <person name="Morinaga S."/>
            <person name="Murata T."/>
            <person name="Mueller-Roeber B."/>
            <person name="Nelson D.R."/>
            <person name="Obara M."/>
            <person name="Oguri Y."/>
            <person name="Olmstead R.G."/>
            <person name="Onodera N."/>
            <person name="Petersen B.L."/>
            <person name="Pils B."/>
            <person name="Prigge M."/>
            <person name="Rensing S.A."/>
            <person name="Riano-Pachon D.M."/>
            <person name="Roberts A.W."/>
            <person name="Sato Y."/>
            <person name="Scheller H.V."/>
            <person name="Schulz B."/>
            <person name="Schulz C."/>
            <person name="Shakirov E.V."/>
            <person name="Shibagaki N."/>
            <person name="Shinohara N."/>
            <person name="Shippen D.E."/>
            <person name="Soerensen I."/>
            <person name="Sotooka R."/>
            <person name="Sugimoto N."/>
            <person name="Sugita M."/>
            <person name="Sumikawa N."/>
            <person name="Tanurdzic M."/>
            <person name="Theissen G."/>
            <person name="Ulvskov P."/>
            <person name="Wakazuki S."/>
            <person name="Weng J.K."/>
            <person name="Willats W.W."/>
            <person name="Wipf D."/>
            <person name="Wolf P.G."/>
            <person name="Yang L."/>
            <person name="Zimmer A.D."/>
            <person name="Zhu Q."/>
            <person name="Mitros T."/>
            <person name="Hellsten U."/>
            <person name="Loque D."/>
            <person name="Otillar R."/>
            <person name="Salamov A."/>
            <person name="Schmutz J."/>
            <person name="Shapiro H."/>
            <person name="Lindquist E."/>
            <person name="Lucas S."/>
            <person name="Rokhsar D."/>
            <person name="Grigoriev I.V."/>
        </authorList>
    </citation>
    <scope>NUCLEOTIDE SEQUENCE [LARGE SCALE GENOMIC DNA]</scope>
</reference>
<dbReference type="InterPro" id="IPR057853">
    <property type="entry name" value="Beta-prop_WDR11_2nd"/>
</dbReference>
<dbReference type="GO" id="GO:0005737">
    <property type="term" value="C:cytoplasm"/>
    <property type="evidence" value="ECO:0000318"/>
    <property type="project" value="GO_Central"/>
</dbReference>
<dbReference type="eggNOG" id="KOG1912">
    <property type="taxonomic scope" value="Eukaryota"/>
</dbReference>
<name>D8SGD6_SELML</name>
<dbReference type="Gramene" id="EFJ16557">
    <property type="protein sequence ID" value="EFJ16557"/>
    <property type="gene ID" value="SELMODRAFT_268579"/>
</dbReference>
<dbReference type="OMA" id="WDTKEIQ"/>
<evidence type="ECO:0000259" key="3">
    <source>
        <dbReference type="Pfam" id="PF23752"/>
    </source>
</evidence>
<protein>
    <submittedName>
        <fullName evidence="5">Uncharacterized protein</fullName>
    </submittedName>
</protein>
<dbReference type="PANTHER" id="PTHR14593">
    <property type="entry name" value="WD REPEAT-CONTAINING PROTEIN 11"/>
    <property type="match status" value="1"/>
</dbReference>
<keyword evidence="6" id="KW-1185">Reference proteome</keyword>
<dbReference type="STRING" id="88036.D8SGD6"/>
<dbReference type="SUPFAM" id="SSF50998">
    <property type="entry name" value="Quinoprotein alcohol dehydrogenase-like"/>
    <property type="match status" value="1"/>
</dbReference>
<dbReference type="Gene3D" id="2.130.10.10">
    <property type="entry name" value="YVTN repeat-like/Quinoprotein amine dehydrogenase"/>
    <property type="match status" value="3"/>
</dbReference>
<dbReference type="InterPro" id="IPR011047">
    <property type="entry name" value="Quinoprotein_ADH-like_sf"/>
</dbReference>
<dbReference type="InterPro" id="IPR001680">
    <property type="entry name" value="WD40_rpt"/>
</dbReference>
<dbReference type="InterPro" id="IPR011044">
    <property type="entry name" value="Quino_amine_DH_bsu"/>
</dbReference>
<evidence type="ECO:0000259" key="2">
    <source>
        <dbReference type="Pfam" id="PF23751"/>
    </source>
</evidence>
<evidence type="ECO:0000256" key="1">
    <source>
        <dbReference type="SAM" id="MobiDB-lite"/>
    </source>
</evidence>
<dbReference type="InterPro" id="IPR057854">
    <property type="entry name" value="TPR_WDR11"/>
</dbReference>
<dbReference type="InterPro" id="IPR015943">
    <property type="entry name" value="WD40/YVTN_repeat-like_dom_sf"/>
</dbReference>
<accession>D8SGD6</accession>
<dbReference type="InterPro" id="IPR039694">
    <property type="entry name" value="WDR11"/>
</dbReference>
<dbReference type="HOGENOM" id="CLU_005717_0_0_1"/>